<dbReference type="GO" id="GO:0005506">
    <property type="term" value="F:iron ion binding"/>
    <property type="evidence" value="ECO:0007669"/>
    <property type="project" value="InterPro"/>
</dbReference>
<dbReference type="GO" id="GO:0009055">
    <property type="term" value="F:electron transfer activity"/>
    <property type="evidence" value="ECO:0007669"/>
    <property type="project" value="InterPro"/>
</dbReference>
<feature type="chain" id="PRO_5038343909" evidence="7">
    <location>
        <begin position="24"/>
        <end position="140"/>
    </location>
</feature>
<dbReference type="InterPro" id="IPR009056">
    <property type="entry name" value="Cyt_c-like_dom"/>
</dbReference>
<name>A0A9E8HKQ9_9ALTE</name>
<dbReference type="Pfam" id="PF13442">
    <property type="entry name" value="Cytochrome_CBB3"/>
    <property type="match status" value="1"/>
</dbReference>
<dbReference type="PANTHER" id="PTHR40942:SF4">
    <property type="entry name" value="CYTOCHROME C5"/>
    <property type="match status" value="1"/>
</dbReference>
<keyword evidence="2 6" id="KW-0349">Heme</keyword>
<proteinExistence type="predicted"/>
<dbReference type="InterPro" id="IPR002323">
    <property type="entry name" value="Cyt_CIE"/>
</dbReference>
<dbReference type="Proteomes" id="UP001164472">
    <property type="component" value="Chromosome"/>
</dbReference>
<dbReference type="PANTHER" id="PTHR40942">
    <property type="match status" value="1"/>
</dbReference>
<reference evidence="9" key="1">
    <citation type="submission" date="2022-07" db="EMBL/GenBank/DDBJ databases">
        <title>Alkalimarinus sp. nov., isolated from gut of a Alitta virens.</title>
        <authorList>
            <person name="Yang A.I."/>
            <person name="Shin N.-R."/>
        </authorList>
    </citation>
    <scope>NUCLEOTIDE SEQUENCE</scope>
    <source>
        <strain evidence="9">FA028</strain>
    </source>
</reference>
<evidence type="ECO:0000313" key="9">
    <source>
        <dbReference type="EMBL" id="UZW74611.1"/>
    </source>
</evidence>
<dbReference type="EMBL" id="CP101527">
    <property type="protein sequence ID" value="UZW74611.1"/>
    <property type="molecule type" value="Genomic_DNA"/>
</dbReference>
<evidence type="ECO:0000256" key="1">
    <source>
        <dbReference type="ARBA" id="ARBA00022448"/>
    </source>
</evidence>
<keyword evidence="1" id="KW-0813">Transport</keyword>
<evidence type="ECO:0000256" key="4">
    <source>
        <dbReference type="ARBA" id="ARBA00022982"/>
    </source>
</evidence>
<evidence type="ECO:0000313" key="10">
    <source>
        <dbReference type="Proteomes" id="UP001164472"/>
    </source>
</evidence>
<evidence type="ECO:0000256" key="3">
    <source>
        <dbReference type="ARBA" id="ARBA00022723"/>
    </source>
</evidence>
<evidence type="ECO:0000256" key="6">
    <source>
        <dbReference type="PROSITE-ProRule" id="PRU00433"/>
    </source>
</evidence>
<keyword evidence="4" id="KW-0249">Electron transport</keyword>
<gene>
    <name evidence="9" type="ORF">NNL22_16550</name>
</gene>
<feature type="signal peptide" evidence="7">
    <location>
        <begin position="1"/>
        <end position="23"/>
    </location>
</feature>
<accession>A0A9E8HKQ9</accession>
<organism evidence="9 10">
    <name type="scientific">Alkalimarinus sediminis</name>
    <dbReference type="NCBI Taxonomy" id="1632866"/>
    <lineage>
        <taxon>Bacteria</taxon>
        <taxon>Pseudomonadati</taxon>
        <taxon>Pseudomonadota</taxon>
        <taxon>Gammaproteobacteria</taxon>
        <taxon>Alteromonadales</taxon>
        <taxon>Alteromonadaceae</taxon>
        <taxon>Alkalimarinus</taxon>
    </lineage>
</organism>
<keyword evidence="5 6" id="KW-0408">Iron</keyword>
<evidence type="ECO:0000259" key="8">
    <source>
        <dbReference type="PROSITE" id="PS51007"/>
    </source>
</evidence>
<keyword evidence="10" id="KW-1185">Reference proteome</keyword>
<dbReference type="Gene3D" id="1.10.760.10">
    <property type="entry name" value="Cytochrome c-like domain"/>
    <property type="match status" value="1"/>
</dbReference>
<evidence type="ECO:0000256" key="5">
    <source>
        <dbReference type="ARBA" id="ARBA00023004"/>
    </source>
</evidence>
<dbReference type="PRINTS" id="PR00607">
    <property type="entry name" value="CYTCHROMECIE"/>
</dbReference>
<protein>
    <submittedName>
        <fullName evidence="9">C-type cytochrome</fullName>
    </submittedName>
</protein>
<dbReference type="KEGG" id="asem:NNL22_16550"/>
<keyword evidence="7" id="KW-0732">Signal</keyword>
<dbReference type="InterPro" id="IPR036909">
    <property type="entry name" value="Cyt_c-like_dom_sf"/>
</dbReference>
<evidence type="ECO:0000256" key="7">
    <source>
        <dbReference type="SAM" id="SignalP"/>
    </source>
</evidence>
<dbReference type="PROSITE" id="PS51007">
    <property type="entry name" value="CYTC"/>
    <property type="match status" value="1"/>
</dbReference>
<dbReference type="SUPFAM" id="SSF46626">
    <property type="entry name" value="Cytochrome c"/>
    <property type="match status" value="1"/>
</dbReference>
<feature type="domain" description="Cytochrome c" evidence="8">
    <location>
        <begin position="59"/>
        <end position="139"/>
    </location>
</feature>
<keyword evidence="3 6" id="KW-0479">Metal-binding</keyword>
<evidence type="ECO:0000256" key="2">
    <source>
        <dbReference type="ARBA" id="ARBA00022617"/>
    </source>
</evidence>
<dbReference type="GO" id="GO:0020037">
    <property type="term" value="F:heme binding"/>
    <property type="evidence" value="ECO:0007669"/>
    <property type="project" value="InterPro"/>
</dbReference>
<sequence length="140" mass="14153">MNKVMRALAVFGLGAVLAGSVQAATDEDAIRDRIKPIGDVCVEGQDCGAAAAAPAEAAGGTRSGEDVYNASCFACHGTGAAGAPMLGNAGQWAPRVEQGMDTLLANAINGIRAMPARGTCMSCSDDEIKAAVEHMVNNSK</sequence>
<dbReference type="AlphaFoldDB" id="A0A9E8HKQ9"/>